<dbReference type="InterPro" id="IPR029071">
    <property type="entry name" value="Ubiquitin-like_domsf"/>
</dbReference>
<accession>A0A2R6QC75</accession>
<dbReference type="Pfam" id="PF06424">
    <property type="entry name" value="PRP1_N"/>
    <property type="match status" value="1"/>
</dbReference>
<dbReference type="InterPro" id="IPR010491">
    <property type="entry name" value="PRP1_N"/>
</dbReference>
<dbReference type="InterPro" id="IPR000626">
    <property type="entry name" value="Ubiquitin-like_dom"/>
</dbReference>
<protein>
    <recommendedName>
        <fullName evidence="1">Ubiquitin-like domain-containing protein</fullName>
    </recommendedName>
</protein>
<dbReference type="Gene3D" id="3.10.20.90">
    <property type="entry name" value="Phosphatidylinositol 3-kinase Catalytic Subunit, Chain A, domain 1"/>
    <property type="match status" value="1"/>
</dbReference>
<dbReference type="AlphaFoldDB" id="A0A2R6QC75"/>
<feature type="domain" description="Ubiquitin-like" evidence="1">
    <location>
        <begin position="1"/>
        <end position="79"/>
    </location>
</feature>
<sequence length="267" mass="29399">MVFLRSFDNKILALDIDPTTTSLEALHLAIEQKSGVQAAHQRLFLSARRLFSGDGTTYIAGLGVGHNSTLTLFFPLLGGMQAPVPPKARLEFLNTKPPPNYVAGLGRGATGFTTRSDIGPARAAPDLPDRPNRMSTVPISAKHSSYLVMVITLDSLAFKSSAILCDFRLRSLSVLKGHLRRRAAQDTDIPERCMMTRMKAPSLVDLCVQMAVKNVRYPGDLGETDLHLLDRILPHYTVDQLKHIGDSTEGSDLSPVTDKLWKNFYEL</sequence>
<dbReference type="EMBL" id="NKQK01000017">
    <property type="protein sequence ID" value="PSS05734.1"/>
    <property type="molecule type" value="Genomic_DNA"/>
</dbReference>
<reference evidence="2 3" key="1">
    <citation type="submission" date="2017-07" db="EMBL/GenBank/DDBJ databases">
        <title>An improved, manually edited Actinidia chinensis var. chinensis (kiwifruit) genome highlights the challenges associated with draft genomes and gene prediction in plants.</title>
        <authorList>
            <person name="Pilkington S."/>
            <person name="Crowhurst R."/>
            <person name="Hilario E."/>
            <person name="Nardozza S."/>
            <person name="Fraser L."/>
            <person name="Peng Y."/>
            <person name="Gunaseelan K."/>
            <person name="Simpson R."/>
            <person name="Tahir J."/>
            <person name="Deroles S."/>
            <person name="Templeton K."/>
            <person name="Luo Z."/>
            <person name="Davy M."/>
            <person name="Cheng C."/>
            <person name="Mcneilage M."/>
            <person name="Scaglione D."/>
            <person name="Liu Y."/>
            <person name="Zhang Q."/>
            <person name="Datson P."/>
            <person name="De Silva N."/>
            <person name="Gardiner S."/>
            <person name="Bassett H."/>
            <person name="Chagne D."/>
            <person name="Mccallum J."/>
            <person name="Dzierzon H."/>
            <person name="Deng C."/>
            <person name="Wang Y.-Y."/>
            <person name="Barron N."/>
            <person name="Manako K."/>
            <person name="Bowen J."/>
            <person name="Foster T."/>
            <person name="Erridge Z."/>
            <person name="Tiffin H."/>
            <person name="Waite C."/>
            <person name="Davies K."/>
            <person name="Grierson E."/>
            <person name="Laing W."/>
            <person name="Kirk R."/>
            <person name="Chen X."/>
            <person name="Wood M."/>
            <person name="Montefiori M."/>
            <person name="Brummell D."/>
            <person name="Schwinn K."/>
            <person name="Catanach A."/>
            <person name="Fullerton C."/>
            <person name="Li D."/>
            <person name="Meiyalaghan S."/>
            <person name="Nieuwenhuizen N."/>
            <person name="Read N."/>
            <person name="Prakash R."/>
            <person name="Hunter D."/>
            <person name="Zhang H."/>
            <person name="Mckenzie M."/>
            <person name="Knabel M."/>
            <person name="Harris A."/>
            <person name="Allan A."/>
            <person name="Chen A."/>
            <person name="Janssen B."/>
            <person name="Plunkett B."/>
            <person name="Dwamena C."/>
            <person name="Voogd C."/>
            <person name="Leif D."/>
            <person name="Lafferty D."/>
            <person name="Souleyre E."/>
            <person name="Varkonyi-Gasic E."/>
            <person name="Gambi F."/>
            <person name="Hanley J."/>
            <person name="Yao J.-L."/>
            <person name="Cheung J."/>
            <person name="David K."/>
            <person name="Warren B."/>
            <person name="Marsh K."/>
            <person name="Snowden K."/>
            <person name="Lin-Wang K."/>
            <person name="Brian L."/>
            <person name="Martinez-Sanchez M."/>
            <person name="Wang M."/>
            <person name="Ileperuma N."/>
            <person name="Macnee N."/>
            <person name="Campin R."/>
            <person name="Mcatee P."/>
            <person name="Drummond R."/>
            <person name="Espley R."/>
            <person name="Ireland H."/>
            <person name="Wu R."/>
            <person name="Atkinson R."/>
            <person name="Karunairetnam S."/>
            <person name="Bulley S."/>
            <person name="Chunkath S."/>
            <person name="Hanley Z."/>
            <person name="Storey R."/>
            <person name="Thrimawithana A."/>
            <person name="Thomson S."/>
            <person name="David C."/>
            <person name="Testolin R."/>
        </authorList>
    </citation>
    <scope>NUCLEOTIDE SEQUENCE [LARGE SCALE GENOMIC DNA]</scope>
    <source>
        <strain evidence="3">cv. Red5</strain>
        <tissue evidence="2">Young leaf</tissue>
    </source>
</reference>
<dbReference type="Gramene" id="PSS05734">
    <property type="protein sequence ID" value="PSS05734"/>
    <property type="gene ID" value="CEY00_Acc19003"/>
</dbReference>
<keyword evidence="3" id="KW-1185">Reference proteome</keyword>
<dbReference type="STRING" id="1590841.A0A2R6QC75"/>
<dbReference type="CDD" id="cd17039">
    <property type="entry name" value="Ubl_ubiquitin_like"/>
    <property type="match status" value="1"/>
</dbReference>
<evidence type="ECO:0000313" key="3">
    <source>
        <dbReference type="Proteomes" id="UP000241394"/>
    </source>
</evidence>
<dbReference type="GO" id="GO:0000398">
    <property type="term" value="P:mRNA splicing, via spliceosome"/>
    <property type="evidence" value="ECO:0007669"/>
    <property type="project" value="InterPro"/>
</dbReference>
<dbReference type="InParanoid" id="A0A2R6QC75"/>
<dbReference type="OrthoDB" id="21513at2759"/>
<dbReference type="PANTHER" id="PTHR47543">
    <property type="entry name" value="OS08G0169600 PROTEIN"/>
    <property type="match status" value="1"/>
</dbReference>
<dbReference type="PANTHER" id="PTHR47543:SF2">
    <property type="entry name" value="RNA POLYMERASE II TRANSCRIPTION FACTOR SIII SUBUNIT A"/>
    <property type="match status" value="1"/>
</dbReference>
<name>A0A2R6QC75_ACTCC</name>
<organism evidence="2 3">
    <name type="scientific">Actinidia chinensis var. chinensis</name>
    <name type="common">Chinese soft-hair kiwi</name>
    <dbReference type="NCBI Taxonomy" id="1590841"/>
    <lineage>
        <taxon>Eukaryota</taxon>
        <taxon>Viridiplantae</taxon>
        <taxon>Streptophyta</taxon>
        <taxon>Embryophyta</taxon>
        <taxon>Tracheophyta</taxon>
        <taxon>Spermatophyta</taxon>
        <taxon>Magnoliopsida</taxon>
        <taxon>eudicotyledons</taxon>
        <taxon>Gunneridae</taxon>
        <taxon>Pentapetalae</taxon>
        <taxon>asterids</taxon>
        <taxon>Ericales</taxon>
        <taxon>Actinidiaceae</taxon>
        <taxon>Actinidia</taxon>
    </lineage>
</organism>
<dbReference type="SUPFAM" id="SSF54236">
    <property type="entry name" value="Ubiquitin-like"/>
    <property type="match status" value="1"/>
</dbReference>
<gene>
    <name evidence="2" type="ORF">CEY00_Acc19003</name>
</gene>
<dbReference type="Gene3D" id="6.10.250.3180">
    <property type="match status" value="1"/>
</dbReference>
<dbReference type="Proteomes" id="UP000241394">
    <property type="component" value="Chromosome LG17"/>
</dbReference>
<proteinExistence type="predicted"/>
<dbReference type="PROSITE" id="PS50053">
    <property type="entry name" value="UBIQUITIN_2"/>
    <property type="match status" value="1"/>
</dbReference>
<evidence type="ECO:0000259" key="1">
    <source>
        <dbReference type="PROSITE" id="PS50053"/>
    </source>
</evidence>
<evidence type="ECO:0000313" key="2">
    <source>
        <dbReference type="EMBL" id="PSS05734.1"/>
    </source>
</evidence>
<reference evidence="3" key="2">
    <citation type="journal article" date="2018" name="BMC Genomics">
        <title>A manually annotated Actinidia chinensis var. chinensis (kiwifruit) genome highlights the challenges associated with draft genomes and gene prediction in plants.</title>
        <authorList>
            <person name="Pilkington S.M."/>
            <person name="Crowhurst R."/>
            <person name="Hilario E."/>
            <person name="Nardozza S."/>
            <person name="Fraser L."/>
            <person name="Peng Y."/>
            <person name="Gunaseelan K."/>
            <person name="Simpson R."/>
            <person name="Tahir J."/>
            <person name="Deroles S.C."/>
            <person name="Templeton K."/>
            <person name="Luo Z."/>
            <person name="Davy M."/>
            <person name="Cheng C."/>
            <person name="McNeilage M."/>
            <person name="Scaglione D."/>
            <person name="Liu Y."/>
            <person name="Zhang Q."/>
            <person name="Datson P."/>
            <person name="De Silva N."/>
            <person name="Gardiner S.E."/>
            <person name="Bassett H."/>
            <person name="Chagne D."/>
            <person name="McCallum J."/>
            <person name="Dzierzon H."/>
            <person name="Deng C."/>
            <person name="Wang Y.Y."/>
            <person name="Barron L."/>
            <person name="Manako K."/>
            <person name="Bowen J."/>
            <person name="Foster T.M."/>
            <person name="Erridge Z.A."/>
            <person name="Tiffin H."/>
            <person name="Waite C.N."/>
            <person name="Davies K.M."/>
            <person name="Grierson E.P."/>
            <person name="Laing W.A."/>
            <person name="Kirk R."/>
            <person name="Chen X."/>
            <person name="Wood M."/>
            <person name="Montefiori M."/>
            <person name="Brummell D.A."/>
            <person name="Schwinn K.E."/>
            <person name="Catanach A."/>
            <person name="Fullerton C."/>
            <person name="Li D."/>
            <person name="Meiyalaghan S."/>
            <person name="Nieuwenhuizen N."/>
            <person name="Read N."/>
            <person name="Prakash R."/>
            <person name="Hunter D."/>
            <person name="Zhang H."/>
            <person name="McKenzie M."/>
            <person name="Knabel M."/>
            <person name="Harris A."/>
            <person name="Allan A.C."/>
            <person name="Gleave A."/>
            <person name="Chen A."/>
            <person name="Janssen B.J."/>
            <person name="Plunkett B."/>
            <person name="Ampomah-Dwamena C."/>
            <person name="Voogd C."/>
            <person name="Leif D."/>
            <person name="Lafferty D."/>
            <person name="Souleyre E.J.F."/>
            <person name="Varkonyi-Gasic E."/>
            <person name="Gambi F."/>
            <person name="Hanley J."/>
            <person name="Yao J.L."/>
            <person name="Cheung J."/>
            <person name="David K.M."/>
            <person name="Warren B."/>
            <person name="Marsh K."/>
            <person name="Snowden K.C."/>
            <person name="Lin-Wang K."/>
            <person name="Brian L."/>
            <person name="Martinez-Sanchez M."/>
            <person name="Wang M."/>
            <person name="Ileperuma N."/>
            <person name="Macnee N."/>
            <person name="Campin R."/>
            <person name="McAtee P."/>
            <person name="Drummond R.S.M."/>
            <person name="Espley R.V."/>
            <person name="Ireland H.S."/>
            <person name="Wu R."/>
            <person name="Atkinson R.G."/>
            <person name="Karunairetnam S."/>
            <person name="Bulley S."/>
            <person name="Chunkath S."/>
            <person name="Hanley Z."/>
            <person name="Storey R."/>
            <person name="Thrimawithana A.H."/>
            <person name="Thomson S."/>
            <person name="David C."/>
            <person name="Testolin R."/>
            <person name="Huang H."/>
            <person name="Hellens R.P."/>
            <person name="Schaffer R.J."/>
        </authorList>
    </citation>
    <scope>NUCLEOTIDE SEQUENCE [LARGE SCALE GENOMIC DNA]</scope>
    <source>
        <strain evidence="3">cv. Red5</strain>
    </source>
</reference>
<comment type="caution">
    <text evidence="2">The sequence shown here is derived from an EMBL/GenBank/DDBJ whole genome shotgun (WGS) entry which is preliminary data.</text>
</comment>